<keyword evidence="4" id="KW-0378">Hydrolase</keyword>
<dbReference type="Gene3D" id="3.30.2010.10">
    <property type="entry name" value="Metalloproteases ('zincins'), catalytic domain"/>
    <property type="match status" value="1"/>
</dbReference>
<keyword evidence="2" id="KW-0645">Protease</keyword>
<reference evidence="8 9" key="1">
    <citation type="submission" date="2017-03" db="EMBL/GenBank/DDBJ databases">
        <title>Complete genome sequence of Blastomonas fulva degrading microcsystin LR.</title>
        <authorList>
            <person name="Lee H.-g."/>
            <person name="Jin L."/>
            <person name="oh H.-M."/>
        </authorList>
    </citation>
    <scope>NUCLEOTIDE SEQUENCE [LARGE SCALE GENOMIC DNA]</scope>
    <source>
        <strain evidence="8 9">T2</strain>
    </source>
</reference>
<keyword evidence="5" id="KW-0862">Zinc</keyword>
<dbReference type="InterPro" id="IPR051156">
    <property type="entry name" value="Mito/Outer_Membr_Metalloprot"/>
</dbReference>
<keyword evidence="6" id="KW-0482">Metalloprotease</keyword>
<dbReference type="PANTHER" id="PTHR22726">
    <property type="entry name" value="METALLOENDOPEPTIDASE OMA1"/>
    <property type="match status" value="1"/>
</dbReference>
<evidence type="ECO:0000256" key="6">
    <source>
        <dbReference type="ARBA" id="ARBA00023049"/>
    </source>
</evidence>
<evidence type="ECO:0000256" key="5">
    <source>
        <dbReference type="ARBA" id="ARBA00022833"/>
    </source>
</evidence>
<evidence type="ECO:0000313" key="9">
    <source>
        <dbReference type="Proteomes" id="UP000258016"/>
    </source>
</evidence>
<dbReference type="InterPro" id="IPR001915">
    <property type="entry name" value="Peptidase_M48"/>
</dbReference>
<evidence type="ECO:0000256" key="3">
    <source>
        <dbReference type="ARBA" id="ARBA00022723"/>
    </source>
</evidence>
<dbReference type="SUPFAM" id="SSF48452">
    <property type="entry name" value="TPR-like"/>
    <property type="match status" value="1"/>
</dbReference>
<evidence type="ECO:0000256" key="2">
    <source>
        <dbReference type="ARBA" id="ARBA00022670"/>
    </source>
</evidence>
<evidence type="ECO:0000256" key="1">
    <source>
        <dbReference type="ARBA" id="ARBA00001947"/>
    </source>
</evidence>
<comment type="cofactor">
    <cofactor evidence="1">
        <name>Zn(2+)</name>
        <dbReference type="ChEBI" id="CHEBI:29105"/>
    </cofactor>
</comment>
<dbReference type="Gene3D" id="1.25.40.10">
    <property type="entry name" value="Tetratricopeptide repeat domain"/>
    <property type="match status" value="1"/>
</dbReference>
<evidence type="ECO:0000259" key="7">
    <source>
        <dbReference type="Pfam" id="PF01435"/>
    </source>
</evidence>
<dbReference type="Pfam" id="PF01435">
    <property type="entry name" value="Peptidase_M48"/>
    <property type="match status" value="1"/>
</dbReference>
<sequence length="486" mass="51723">MPCSSLAGHHAAMTGMPFSPVTQAAMHQTTRRCSSLISTLAARLLAICAVCVLAVQPVSAQSILRDAETEALLADMSHDLILAAGLLPSNVNVVVINDRSINAFVAGTQDVYIHSGLIEAAGNVNEVQGVIAHEIGHIALGHSITRSESASKASKITILSLLLGIAAVAAGAGEAGLGIMGAGQQAALGKFLAHTRGEEAGADVAGAKYLSKAGLTGKGSLNFFKRLQNLEFRLAIPQEDSYNRSHPLSGERITLLQEIYENDPAFNARIDPALEARFQRVKAKLVGYVADPPETLRDYPETDQSVPARYARAYAWHKSAYPEKALAEARSLLAEAPDDPYFLEIYGQILLESGRPQEALAPLQKAVASTNAQSLIAGVYGHALIASEDPANLPEAERVLKAAVARDAENPFAWYQLGVVYANRGDTPRAALASAERYVLQGNAPLALRSAEEAMLGLPQGSADFIRAQDIAILARDAVERQSRRR</sequence>
<proteinExistence type="predicted"/>
<evidence type="ECO:0000313" key="8">
    <source>
        <dbReference type="EMBL" id="ASR53547.1"/>
    </source>
</evidence>
<dbReference type="Proteomes" id="UP000258016">
    <property type="component" value="Chromosome"/>
</dbReference>
<feature type="domain" description="Peptidase M48" evidence="7">
    <location>
        <begin position="73"/>
        <end position="258"/>
    </location>
</feature>
<evidence type="ECO:0000256" key="4">
    <source>
        <dbReference type="ARBA" id="ARBA00022801"/>
    </source>
</evidence>
<name>A0ABN5B915_9SPHN</name>
<organism evidence="8 9">
    <name type="scientific">Blastomonas fulva</name>
    <dbReference type="NCBI Taxonomy" id="1550728"/>
    <lineage>
        <taxon>Bacteria</taxon>
        <taxon>Pseudomonadati</taxon>
        <taxon>Pseudomonadota</taxon>
        <taxon>Alphaproteobacteria</taxon>
        <taxon>Sphingomonadales</taxon>
        <taxon>Sphingomonadaceae</taxon>
        <taxon>Blastomonas</taxon>
    </lineage>
</organism>
<accession>A0ABN5B915</accession>
<dbReference type="PANTHER" id="PTHR22726:SF1">
    <property type="entry name" value="METALLOENDOPEPTIDASE OMA1, MITOCHONDRIAL"/>
    <property type="match status" value="1"/>
</dbReference>
<dbReference type="EMBL" id="CP020083">
    <property type="protein sequence ID" value="ASR53547.1"/>
    <property type="molecule type" value="Genomic_DNA"/>
</dbReference>
<dbReference type="InterPro" id="IPR011990">
    <property type="entry name" value="TPR-like_helical_dom_sf"/>
</dbReference>
<protein>
    <submittedName>
        <fullName evidence="8">Peptidase M48</fullName>
    </submittedName>
</protein>
<keyword evidence="9" id="KW-1185">Reference proteome</keyword>
<dbReference type="CDD" id="cd07324">
    <property type="entry name" value="M48C_Oma1-like"/>
    <property type="match status" value="1"/>
</dbReference>
<keyword evidence="3" id="KW-0479">Metal-binding</keyword>
<gene>
    <name evidence="8" type="ORF">B5J99_13830</name>
</gene>